<dbReference type="NCBIfam" id="TIGR01725">
    <property type="entry name" value="phge_HK97_gp10"/>
    <property type="match status" value="1"/>
</dbReference>
<name>A0A3P8KIN0_TSUPA</name>
<gene>
    <name evidence="2" type="ORF">NCTC10741_03344</name>
</gene>
<proteinExistence type="predicted"/>
<dbReference type="RefSeq" id="WP_126197205.1">
    <property type="nucleotide sequence ID" value="NZ_CP085954.1"/>
</dbReference>
<evidence type="ECO:0000313" key="2">
    <source>
        <dbReference type="EMBL" id="VDR40188.1"/>
    </source>
</evidence>
<organism evidence="2 3">
    <name type="scientific">Tsukamurella paurometabola</name>
    <name type="common">Corynebacterium paurometabolum</name>
    <dbReference type="NCBI Taxonomy" id="2061"/>
    <lineage>
        <taxon>Bacteria</taxon>
        <taxon>Bacillati</taxon>
        <taxon>Actinomycetota</taxon>
        <taxon>Actinomycetes</taxon>
        <taxon>Mycobacteriales</taxon>
        <taxon>Tsukamurellaceae</taxon>
        <taxon>Tsukamurella</taxon>
    </lineage>
</organism>
<dbReference type="InterPro" id="IPR010064">
    <property type="entry name" value="HK97-gp10_tail"/>
</dbReference>
<dbReference type="EMBL" id="LR131273">
    <property type="protein sequence ID" value="VDR40188.1"/>
    <property type="molecule type" value="Genomic_DNA"/>
</dbReference>
<dbReference type="OrthoDB" id="886754at2"/>
<evidence type="ECO:0000256" key="1">
    <source>
        <dbReference type="SAM" id="MobiDB-lite"/>
    </source>
</evidence>
<dbReference type="AlphaFoldDB" id="A0A3P8KIN0"/>
<protein>
    <submittedName>
        <fullName evidence="2">Phage protein, HK97 gp10 family</fullName>
    </submittedName>
</protein>
<evidence type="ECO:0000313" key="3">
    <source>
        <dbReference type="Proteomes" id="UP000271626"/>
    </source>
</evidence>
<sequence>MVEVRVTGDRAAIASLRRAARNIKNLQPPTSKAARTVEQTARRLAPKRTGRLAAGTRSRASGGVGTVSNTVRYAGYQEYGTRVMRAHPFMRPALYGTDIHDIYEDHAERAVRHI</sequence>
<reference evidence="2 3" key="1">
    <citation type="submission" date="2018-12" db="EMBL/GenBank/DDBJ databases">
        <authorList>
            <consortium name="Pathogen Informatics"/>
        </authorList>
    </citation>
    <scope>NUCLEOTIDE SEQUENCE [LARGE SCALE GENOMIC DNA]</scope>
    <source>
        <strain evidence="2 3">NCTC10741</strain>
    </source>
</reference>
<dbReference type="Proteomes" id="UP000271626">
    <property type="component" value="Chromosome"/>
</dbReference>
<feature type="region of interest" description="Disordered" evidence="1">
    <location>
        <begin position="28"/>
        <end position="66"/>
    </location>
</feature>
<accession>A0A3P8KIN0</accession>